<name>A0A3B0JRC1_DROGU</name>
<proteinExistence type="predicted"/>
<dbReference type="AlphaFoldDB" id="A0A3B0JRC1"/>
<dbReference type="PANTHER" id="PTHR44825">
    <property type="match status" value="1"/>
</dbReference>
<dbReference type="InterPro" id="IPR001623">
    <property type="entry name" value="DnaJ_domain"/>
</dbReference>
<dbReference type="Proteomes" id="UP000268350">
    <property type="component" value="Unassembled WGS sequence"/>
</dbReference>
<evidence type="ECO:0000259" key="2">
    <source>
        <dbReference type="PROSITE" id="PS50076"/>
    </source>
</evidence>
<evidence type="ECO:0000313" key="4">
    <source>
        <dbReference type="Proteomes" id="UP000268350"/>
    </source>
</evidence>
<reference evidence="4" key="1">
    <citation type="submission" date="2018-01" db="EMBL/GenBank/DDBJ databases">
        <authorList>
            <person name="Alioto T."/>
            <person name="Alioto T."/>
        </authorList>
    </citation>
    <scope>NUCLEOTIDE SEQUENCE [LARGE SCALE GENOMIC DNA]</scope>
</reference>
<dbReference type="SMART" id="SM00271">
    <property type="entry name" value="DnaJ"/>
    <property type="match status" value="1"/>
</dbReference>
<organism evidence="3 4">
    <name type="scientific">Drosophila guanche</name>
    <name type="common">Fruit fly</name>
    <dbReference type="NCBI Taxonomy" id="7266"/>
    <lineage>
        <taxon>Eukaryota</taxon>
        <taxon>Metazoa</taxon>
        <taxon>Ecdysozoa</taxon>
        <taxon>Arthropoda</taxon>
        <taxon>Hexapoda</taxon>
        <taxon>Insecta</taxon>
        <taxon>Pterygota</taxon>
        <taxon>Neoptera</taxon>
        <taxon>Endopterygota</taxon>
        <taxon>Diptera</taxon>
        <taxon>Brachycera</taxon>
        <taxon>Muscomorpha</taxon>
        <taxon>Ephydroidea</taxon>
        <taxon>Drosophilidae</taxon>
        <taxon>Drosophila</taxon>
        <taxon>Sophophora</taxon>
    </lineage>
</organism>
<evidence type="ECO:0000256" key="1">
    <source>
        <dbReference type="SAM" id="Phobius"/>
    </source>
</evidence>
<dbReference type="OrthoDB" id="445556at2759"/>
<dbReference type="OMA" id="KHAEFQE"/>
<dbReference type="InterPro" id="IPR036869">
    <property type="entry name" value="J_dom_sf"/>
</dbReference>
<keyword evidence="1" id="KW-0812">Transmembrane</keyword>
<dbReference type="PANTHER" id="PTHR44825:SF1">
    <property type="entry name" value="DNAJ HOMOLOG SUBFAMILY C MEMBER 4"/>
    <property type="match status" value="1"/>
</dbReference>
<sequence>MLRLTCLRLRVKPGCARNLADEGVRTKARKPENHYQVLNVKSDCSTQDIRNAFVELSKQYHPDVKTNAASAERTARFVRISEAYRTLIKPQTRRDYDDSLLWLPTGSARSPVGEHSEPSQSWNVKPNYDPSPGPYYGIRGLKRVSNWQVALVLIAFGVVGAFFGFTSVKHSFDLHRQVQDEVSAEATNHHAAVVAEAQKHGNEEQMRRLADRLARNPFNQSAK</sequence>
<gene>
    <name evidence="3" type="ORF">DGUA_6G002990</name>
</gene>
<feature type="transmembrane region" description="Helical" evidence="1">
    <location>
        <begin position="149"/>
        <end position="168"/>
    </location>
</feature>
<dbReference type="PRINTS" id="PR00625">
    <property type="entry name" value="JDOMAIN"/>
</dbReference>
<dbReference type="STRING" id="7266.A0A3B0JRC1"/>
<feature type="domain" description="J" evidence="2">
    <location>
        <begin position="33"/>
        <end position="100"/>
    </location>
</feature>
<keyword evidence="4" id="KW-1185">Reference proteome</keyword>
<dbReference type="EMBL" id="OUUW01000001">
    <property type="protein sequence ID" value="SPP75221.1"/>
    <property type="molecule type" value="Genomic_DNA"/>
</dbReference>
<dbReference type="InterPro" id="IPR052763">
    <property type="entry name" value="DnaJ_C4"/>
</dbReference>
<dbReference type="SUPFAM" id="SSF46565">
    <property type="entry name" value="Chaperone J-domain"/>
    <property type="match status" value="1"/>
</dbReference>
<accession>A0A3B0JRC1</accession>
<keyword evidence="1" id="KW-1133">Transmembrane helix</keyword>
<dbReference type="PROSITE" id="PS50076">
    <property type="entry name" value="DNAJ_2"/>
    <property type="match status" value="1"/>
</dbReference>
<dbReference type="Gene3D" id="1.10.287.110">
    <property type="entry name" value="DnaJ domain"/>
    <property type="match status" value="1"/>
</dbReference>
<dbReference type="Pfam" id="PF00226">
    <property type="entry name" value="DnaJ"/>
    <property type="match status" value="1"/>
</dbReference>
<keyword evidence="1" id="KW-0472">Membrane</keyword>
<evidence type="ECO:0000313" key="3">
    <source>
        <dbReference type="EMBL" id="SPP75221.1"/>
    </source>
</evidence>
<protein>
    <submittedName>
        <fullName evidence="3">Blast:DnaJ-like protein 60</fullName>
    </submittedName>
</protein>
<dbReference type="CDD" id="cd06257">
    <property type="entry name" value="DnaJ"/>
    <property type="match status" value="1"/>
</dbReference>